<keyword evidence="2" id="KW-1185">Reference proteome</keyword>
<dbReference type="EMBL" id="CAJVPY010070078">
    <property type="protein sequence ID" value="CAG8827646.1"/>
    <property type="molecule type" value="Genomic_DNA"/>
</dbReference>
<feature type="non-terminal residue" evidence="1">
    <location>
        <position position="75"/>
    </location>
</feature>
<organism evidence="1 2">
    <name type="scientific">Dentiscutata erythropus</name>
    <dbReference type="NCBI Taxonomy" id="1348616"/>
    <lineage>
        <taxon>Eukaryota</taxon>
        <taxon>Fungi</taxon>
        <taxon>Fungi incertae sedis</taxon>
        <taxon>Mucoromycota</taxon>
        <taxon>Glomeromycotina</taxon>
        <taxon>Glomeromycetes</taxon>
        <taxon>Diversisporales</taxon>
        <taxon>Gigasporaceae</taxon>
        <taxon>Dentiscutata</taxon>
    </lineage>
</organism>
<sequence length="75" mass="8801">FLLLNHADDESLQRSTYKVEDTSDPGLYSNIEITQVIDKSSYLDNYYSHILSSVAAVFFWTNGRWDQLDQWDNYS</sequence>
<dbReference type="Proteomes" id="UP000789405">
    <property type="component" value="Unassembled WGS sequence"/>
</dbReference>
<protein>
    <submittedName>
        <fullName evidence="1">20384_t:CDS:1</fullName>
    </submittedName>
</protein>
<evidence type="ECO:0000313" key="1">
    <source>
        <dbReference type="EMBL" id="CAG8827646.1"/>
    </source>
</evidence>
<feature type="non-terminal residue" evidence="1">
    <location>
        <position position="1"/>
    </location>
</feature>
<dbReference type="OrthoDB" id="2439775at2759"/>
<dbReference type="AlphaFoldDB" id="A0A9N9KIM5"/>
<accession>A0A9N9KIM5</accession>
<gene>
    <name evidence="1" type="ORF">DERYTH_LOCUS28337</name>
</gene>
<name>A0A9N9KIM5_9GLOM</name>
<evidence type="ECO:0000313" key="2">
    <source>
        <dbReference type="Proteomes" id="UP000789405"/>
    </source>
</evidence>
<reference evidence="1" key="1">
    <citation type="submission" date="2021-06" db="EMBL/GenBank/DDBJ databases">
        <authorList>
            <person name="Kallberg Y."/>
            <person name="Tangrot J."/>
            <person name="Rosling A."/>
        </authorList>
    </citation>
    <scope>NUCLEOTIDE SEQUENCE</scope>
    <source>
        <strain evidence="1">MA453B</strain>
    </source>
</reference>
<proteinExistence type="predicted"/>
<comment type="caution">
    <text evidence="1">The sequence shown here is derived from an EMBL/GenBank/DDBJ whole genome shotgun (WGS) entry which is preliminary data.</text>
</comment>